<keyword evidence="2" id="KW-0472">Membrane</keyword>
<feature type="region of interest" description="Disordered" evidence="1">
    <location>
        <begin position="42"/>
        <end position="83"/>
    </location>
</feature>
<dbReference type="OrthoDB" id="583316at2"/>
<dbReference type="EMBL" id="CP003587">
    <property type="protein sequence ID" value="AGY58970.1"/>
    <property type="molecule type" value="Genomic_DNA"/>
</dbReference>
<sequence>MTDLKQPKNKQPGDKALAKILAGVAAIVAAGSGIYFLSTGNRSQTTATTSGSGSPSNISETQTGNNTNSPVTTGGSGTTIDSNTGAAVRDIKADTVTINIKSNDELPGYFPQEGFKAPPLQLEGIDTSGIRMQNRLILGEDNIVFQTGSVPVRGKVYDTVFSVSSYLNQPKKQIEFRLDGTEKGFLLQFGLSDTSYGDPQVEFQVEIWVGNQLVWAESCKYGSAKQIRSVPVGFGEKVKVSENDVLRIVYYVSQQTGAGSGAVNRLYFTKAILFSNQG</sequence>
<evidence type="ECO:0000256" key="1">
    <source>
        <dbReference type="SAM" id="MobiDB-lite"/>
    </source>
</evidence>
<dbReference type="Proteomes" id="UP000017396">
    <property type="component" value="Chromosome"/>
</dbReference>
<proteinExistence type="predicted"/>
<feature type="compositionally biased region" description="Polar residues" evidence="1">
    <location>
        <begin position="57"/>
        <end position="83"/>
    </location>
</feature>
<evidence type="ECO:0000313" key="3">
    <source>
        <dbReference type="EMBL" id="AGY58970.1"/>
    </source>
</evidence>
<dbReference type="RefSeq" id="WP_023174180.1">
    <property type="nucleotide sequence ID" value="NC_022600.1"/>
</dbReference>
<protein>
    <submittedName>
        <fullName evidence="3">Uncharacterized protein</fullName>
    </submittedName>
</protein>
<dbReference type="HOGENOM" id="CLU_1000259_0_0_3"/>
<evidence type="ECO:0000313" key="4">
    <source>
        <dbReference type="Proteomes" id="UP000017396"/>
    </source>
</evidence>
<feature type="transmembrane region" description="Helical" evidence="2">
    <location>
        <begin position="20"/>
        <end position="38"/>
    </location>
</feature>
<organism evidence="3 4">
    <name type="scientific">Gloeobacter kilaueensis (strain ATCC BAA-2537 / CCAP 1431/1 / ULC 316 / JS1)</name>
    <dbReference type="NCBI Taxonomy" id="1183438"/>
    <lineage>
        <taxon>Bacteria</taxon>
        <taxon>Bacillati</taxon>
        <taxon>Cyanobacteriota</taxon>
        <taxon>Cyanophyceae</taxon>
        <taxon>Gloeobacterales</taxon>
        <taxon>Gloeobacteraceae</taxon>
        <taxon>Gloeobacter</taxon>
    </lineage>
</organism>
<dbReference type="AlphaFoldDB" id="U5QMT2"/>
<keyword evidence="2" id="KW-1133">Transmembrane helix</keyword>
<name>U5QMT2_GLOK1</name>
<keyword evidence="2" id="KW-0812">Transmembrane</keyword>
<accession>U5QMT2</accession>
<keyword evidence="4" id="KW-1185">Reference proteome</keyword>
<dbReference type="KEGG" id="glj:GKIL_2724"/>
<feature type="compositionally biased region" description="Low complexity" evidence="1">
    <location>
        <begin position="43"/>
        <end position="56"/>
    </location>
</feature>
<gene>
    <name evidence="3" type="ORF">GKIL_2724</name>
</gene>
<evidence type="ECO:0000256" key="2">
    <source>
        <dbReference type="SAM" id="Phobius"/>
    </source>
</evidence>
<reference evidence="3 4" key="1">
    <citation type="journal article" date="2013" name="PLoS ONE">
        <title>Cultivation and Complete Genome Sequencing of Gloeobacter kilaueensis sp. nov., from a Lava Cave in Kilauea Caldera, Hawai'i.</title>
        <authorList>
            <person name="Saw J.H."/>
            <person name="Schatz M."/>
            <person name="Brown M.V."/>
            <person name="Kunkel D.D."/>
            <person name="Foster J.S."/>
            <person name="Shick H."/>
            <person name="Christensen S."/>
            <person name="Hou S."/>
            <person name="Wan X."/>
            <person name="Donachie S.P."/>
        </authorList>
    </citation>
    <scope>NUCLEOTIDE SEQUENCE [LARGE SCALE GENOMIC DNA]</scope>
    <source>
        <strain evidence="4">JS</strain>
    </source>
</reference>